<gene>
    <name evidence="9" type="ORF">KLDO_g3617A</name>
</gene>
<keyword evidence="10" id="KW-1185">Reference proteome</keyword>
<dbReference type="EMBL" id="CCBQ010000045">
    <property type="protein sequence ID" value="CDO95374.1"/>
    <property type="molecule type" value="Genomic_DNA"/>
</dbReference>
<feature type="transmembrane region" description="Helical" evidence="8">
    <location>
        <begin position="109"/>
        <end position="127"/>
    </location>
</feature>
<evidence type="ECO:0000256" key="7">
    <source>
        <dbReference type="ARBA" id="ARBA00023136"/>
    </source>
</evidence>
<dbReference type="Proteomes" id="UP000031516">
    <property type="component" value="Unassembled WGS sequence"/>
</dbReference>
<evidence type="ECO:0000256" key="5">
    <source>
        <dbReference type="ARBA" id="ARBA00022692"/>
    </source>
</evidence>
<dbReference type="GO" id="GO:0016192">
    <property type="term" value="P:vesicle-mediated transport"/>
    <property type="evidence" value="ECO:0007669"/>
    <property type="project" value="TreeGrafter"/>
</dbReference>
<dbReference type="PANTHER" id="PTHR13019">
    <property type="entry name" value="GOLGI APPARATUS MEMBRANE PROTEIN TVP23"/>
    <property type="match status" value="1"/>
</dbReference>
<sequence>MDSARNFYRTILASSHPLILSIHLLGKVVPIVFYLFGSWFISSTVQFIIVILTLAADFYFTKNINGRKLIQQRWWYDVSGEDTTTFRFESYKEYPEVEAPPVNPIDSKIFWLSLYATPAIWVVAGFLCLIKFQFIYLILVVFAGGLNLWNAYAYRLCDKWEPGQTAEAPLFQLPMLPSFTNLERVSRLQSFFTRS</sequence>
<name>A0A0A8L8Z0_9SACH</name>
<dbReference type="PANTHER" id="PTHR13019:SF7">
    <property type="entry name" value="GOLGI APPARATUS MEMBRANE PROTEIN TVP23"/>
    <property type="match status" value="1"/>
</dbReference>
<comment type="function">
    <text evidence="1 8">Golgi membrane protein involved in vesicular trafficking.</text>
</comment>
<protein>
    <recommendedName>
        <fullName evidence="4 8">Golgi apparatus membrane protein TVP23</fullName>
    </recommendedName>
</protein>
<feature type="transmembrane region" description="Helical" evidence="8">
    <location>
        <begin position="7"/>
        <end position="25"/>
    </location>
</feature>
<keyword evidence="5 8" id="KW-0812">Transmembrane</keyword>
<evidence type="ECO:0000256" key="1">
    <source>
        <dbReference type="ARBA" id="ARBA00003246"/>
    </source>
</evidence>
<keyword evidence="7 8" id="KW-0472">Membrane</keyword>
<evidence type="ECO:0000256" key="4">
    <source>
        <dbReference type="ARBA" id="ARBA00013603"/>
    </source>
</evidence>
<dbReference type="Pfam" id="PF05832">
    <property type="entry name" value="DUF846"/>
    <property type="match status" value="1"/>
</dbReference>
<keyword evidence="8" id="KW-0333">Golgi apparatus</keyword>
<evidence type="ECO:0000313" key="9">
    <source>
        <dbReference type="EMBL" id="CDO95374.1"/>
    </source>
</evidence>
<evidence type="ECO:0000256" key="8">
    <source>
        <dbReference type="RuleBase" id="RU361206"/>
    </source>
</evidence>
<reference evidence="9 10" key="1">
    <citation type="submission" date="2014-03" db="EMBL/GenBank/DDBJ databases">
        <title>The genome of Kluyveromyces dobzhanskii.</title>
        <authorList>
            <person name="Nystedt B."/>
            <person name="Astrom S."/>
        </authorList>
    </citation>
    <scope>NUCLEOTIDE SEQUENCE [LARGE SCALE GENOMIC DNA]</scope>
    <source>
        <strain evidence="9 10">CBS 2104</strain>
    </source>
</reference>
<feature type="transmembrane region" description="Helical" evidence="8">
    <location>
        <begin position="133"/>
        <end position="152"/>
    </location>
</feature>
<accession>A0A0A8L8Z0</accession>
<evidence type="ECO:0000256" key="6">
    <source>
        <dbReference type="ARBA" id="ARBA00022989"/>
    </source>
</evidence>
<evidence type="ECO:0000313" key="10">
    <source>
        <dbReference type="Proteomes" id="UP000031516"/>
    </source>
</evidence>
<comment type="caution">
    <text evidence="9">The sequence shown here is derived from an EMBL/GenBank/DDBJ whole genome shotgun (WGS) entry which is preliminary data.</text>
</comment>
<dbReference type="InterPro" id="IPR008564">
    <property type="entry name" value="TVP23-like"/>
</dbReference>
<feature type="transmembrane region" description="Helical" evidence="8">
    <location>
        <begin position="31"/>
        <end position="60"/>
    </location>
</feature>
<evidence type="ECO:0000256" key="3">
    <source>
        <dbReference type="ARBA" id="ARBA00005467"/>
    </source>
</evidence>
<dbReference type="GO" id="GO:0000139">
    <property type="term" value="C:Golgi membrane"/>
    <property type="evidence" value="ECO:0007669"/>
    <property type="project" value="UniProtKB-SubCell"/>
</dbReference>
<evidence type="ECO:0000256" key="2">
    <source>
        <dbReference type="ARBA" id="ARBA00004653"/>
    </source>
</evidence>
<dbReference type="GO" id="GO:0009306">
    <property type="term" value="P:protein secretion"/>
    <property type="evidence" value="ECO:0007669"/>
    <property type="project" value="TreeGrafter"/>
</dbReference>
<organism evidence="9 10">
    <name type="scientific">Kluyveromyces dobzhanskii CBS 2104</name>
    <dbReference type="NCBI Taxonomy" id="1427455"/>
    <lineage>
        <taxon>Eukaryota</taxon>
        <taxon>Fungi</taxon>
        <taxon>Dikarya</taxon>
        <taxon>Ascomycota</taxon>
        <taxon>Saccharomycotina</taxon>
        <taxon>Saccharomycetes</taxon>
        <taxon>Saccharomycetales</taxon>
        <taxon>Saccharomycetaceae</taxon>
        <taxon>Kluyveromyces</taxon>
    </lineage>
</organism>
<dbReference type="OrthoDB" id="2151161at2759"/>
<comment type="subcellular location">
    <subcellularLocation>
        <location evidence="2 8">Golgi apparatus membrane</location>
        <topology evidence="2 8">Multi-pass membrane protein</topology>
    </subcellularLocation>
</comment>
<comment type="similarity">
    <text evidence="3 8">Belongs to the TVP23 family.</text>
</comment>
<keyword evidence="6 8" id="KW-1133">Transmembrane helix</keyword>
<proteinExistence type="inferred from homology"/>
<dbReference type="AlphaFoldDB" id="A0A0A8L8Z0"/>